<dbReference type="SUPFAM" id="SSF52833">
    <property type="entry name" value="Thioredoxin-like"/>
    <property type="match status" value="1"/>
</dbReference>
<dbReference type="PANTHER" id="PTHR13887:SF14">
    <property type="entry name" value="DISULFIDE BOND FORMATION PROTEIN D"/>
    <property type="match status" value="1"/>
</dbReference>
<keyword evidence="7" id="KW-1133">Transmembrane helix</keyword>
<dbReference type="CDD" id="cd02972">
    <property type="entry name" value="DsbA_family"/>
    <property type="match status" value="1"/>
</dbReference>
<comment type="similarity">
    <text evidence="1">Belongs to the thioredoxin family. DsbA subfamily.</text>
</comment>
<feature type="transmembrane region" description="Helical" evidence="7">
    <location>
        <begin position="21"/>
        <end position="45"/>
    </location>
</feature>
<evidence type="ECO:0000313" key="9">
    <source>
        <dbReference type="EMBL" id="MCX2936886.1"/>
    </source>
</evidence>
<dbReference type="Proteomes" id="UP001300745">
    <property type="component" value="Unassembled WGS sequence"/>
</dbReference>
<keyword evidence="10" id="KW-1185">Reference proteome</keyword>
<gene>
    <name evidence="9" type="ORF">ORI27_09260</name>
</gene>
<keyword evidence="4" id="KW-1015">Disulfide bond</keyword>
<comment type="caution">
    <text evidence="9">The sequence shown here is derived from an EMBL/GenBank/DDBJ whole genome shotgun (WGS) entry which is preliminary data.</text>
</comment>
<evidence type="ECO:0000256" key="4">
    <source>
        <dbReference type="ARBA" id="ARBA00023157"/>
    </source>
</evidence>
<evidence type="ECO:0000256" key="5">
    <source>
        <dbReference type="ARBA" id="ARBA00023284"/>
    </source>
</evidence>
<evidence type="ECO:0000259" key="8">
    <source>
        <dbReference type="Pfam" id="PF13462"/>
    </source>
</evidence>
<keyword evidence="5" id="KW-0676">Redox-active center</keyword>
<evidence type="ECO:0000256" key="6">
    <source>
        <dbReference type="SAM" id="MobiDB-lite"/>
    </source>
</evidence>
<reference evidence="9 10" key="1">
    <citation type="submission" date="2022-11" db="EMBL/GenBank/DDBJ databases">
        <title>Mycobacterium sp. nov.</title>
        <authorList>
            <person name="Papic B."/>
            <person name="Spicic S."/>
            <person name="Duvnjak S."/>
        </authorList>
    </citation>
    <scope>NUCLEOTIDE SEQUENCE [LARGE SCALE GENOMIC DNA]</scope>
    <source>
        <strain evidence="9 10">CVI_P4</strain>
    </source>
</reference>
<name>A0ABT3SBK1_9MYCO</name>
<dbReference type="InterPro" id="IPR036249">
    <property type="entry name" value="Thioredoxin-like_sf"/>
</dbReference>
<evidence type="ECO:0000256" key="3">
    <source>
        <dbReference type="ARBA" id="ARBA00023002"/>
    </source>
</evidence>
<evidence type="ECO:0000256" key="7">
    <source>
        <dbReference type="SAM" id="Phobius"/>
    </source>
</evidence>
<evidence type="ECO:0000313" key="10">
    <source>
        <dbReference type="Proteomes" id="UP001300745"/>
    </source>
</evidence>
<keyword evidence="7" id="KW-0472">Membrane</keyword>
<organism evidence="9 10">
    <name type="scientific">Mycobacterium pinniadriaticum</name>
    <dbReference type="NCBI Taxonomy" id="2994102"/>
    <lineage>
        <taxon>Bacteria</taxon>
        <taxon>Bacillati</taxon>
        <taxon>Actinomycetota</taxon>
        <taxon>Actinomycetes</taxon>
        <taxon>Mycobacteriales</taxon>
        <taxon>Mycobacteriaceae</taxon>
        <taxon>Mycobacterium</taxon>
    </lineage>
</organism>
<keyword evidence="7" id="KW-0812">Transmembrane</keyword>
<evidence type="ECO:0000256" key="2">
    <source>
        <dbReference type="ARBA" id="ARBA00022729"/>
    </source>
</evidence>
<dbReference type="EMBL" id="JAPJDO010000006">
    <property type="protein sequence ID" value="MCX2936886.1"/>
    <property type="molecule type" value="Genomic_DNA"/>
</dbReference>
<dbReference type="Pfam" id="PF13462">
    <property type="entry name" value="Thioredoxin_4"/>
    <property type="match status" value="1"/>
</dbReference>
<feature type="domain" description="Thioredoxin-like fold" evidence="8">
    <location>
        <begin position="73"/>
        <end position="233"/>
    </location>
</feature>
<dbReference type="InterPro" id="IPR012336">
    <property type="entry name" value="Thioredoxin-like_fold"/>
</dbReference>
<keyword evidence="3" id="KW-0560">Oxidoreductase</keyword>
<accession>A0ABT3SBK1</accession>
<dbReference type="PANTHER" id="PTHR13887">
    <property type="entry name" value="GLUTATHIONE S-TRANSFERASE KAPPA"/>
    <property type="match status" value="1"/>
</dbReference>
<feature type="compositionally biased region" description="Pro residues" evidence="6">
    <location>
        <begin position="250"/>
        <end position="263"/>
    </location>
</feature>
<protein>
    <submittedName>
        <fullName evidence="9">Thioredoxin domain-containing protein</fullName>
    </submittedName>
</protein>
<sequence length="263" mass="27616">MATNKKSAPRYDLKAQDRRRNLIIQLGLTAIVVIFAVALVLYIVMGHDKKVASGDAQAVRITSPALIKKDGTDEPKAVLSLYEDFQCPHCKEFEKDYGPTITKLVDAGAVATDYYMVAILNSPVNKNYSTRAANAAYCVADENKEAFLRFHGALFAQQPEEGSANVPDNNALIETARQAGVVGGVPQCINSGKYDDMVNGLAAAAKISATPTVRLNGEDISPASPEDLVAKVKAVVGNVPGLDGASTPAPAAPAPATPAPVAP</sequence>
<feature type="region of interest" description="Disordered" evidence="6">
    <location>
        <begin position="243"/>
        <end position="263"/>
    </location>
</feature>
<proteinExistence type="inferred from homology"/>
<evidence type="ECO:0000256" key="1">
    <source>
        <dbReference type="ARBA" id="ARBA00005791"/>
    </source>
</evidence>
<dbReference type="Gene3D" id="3.40.30.10">
    <property type="entry name" value="Glutaredoxin"/>
    <property type="match status" value="1"/>
</dbReference>
<dbReference type="RefSeq" id="WP_265996449.1">
    <property type="nucleotide sequence ID" value="NZ_JAPJDN010000006.1"/>
</dbReference>
<keyword evidence="2" id="KW-0732">Signal</keyword>